<protein>
    <submittedName>
        <fullName evidence="2">Uncharacterized protein</fullName>
    </submittedName>
</protein>
<dbReference type="AlphaFoldDB" id="A0A4Y2AAS7"/>
<feature type="compositionally biased region" description="Basic and acidic residues" evidence="1">
    <location>
        <begin position="80"/>
        <end position="96"/>
    </location>
</feature>
<keyword evidence="3" id="KW-1185">Reference proteome</keyword>
<proteinExistence type="predicted"/>
<gene>
    <name evidence="2" type="ORF">AVEN_12589_1</name>
</gene>
<evidence type="ECO:0000313" key="2">
    <source>
        <dbReference type="EMBL" id="GBL76912.1"/>
    </source>
</evidence>
<sequence length="96" mass="11181">MGYHIKTSQKYELSKSDIYYLFKKCETTGSIENNKGRGSKPKTSIQEKARLRIDINYKLSKSDIYYLFKKCETTGSIDSNKGRDRKPNTSIQEKTR</sequence>
<accession>A0A4Y2AAS7</accession>
<organism evidence="2 3">
    <name type="scientific">Araneus ventricosus</name>
    <name type="common">Orbweaver spider</name>
    <name type="synonym">Epeira ventricosa</name>
    <dbReference type="NCBI Taxonomy" id="182803"/>
    <lineage>
        <taxon>Eukaryota</taxon>
        <taxon>Metazoa</taxon>
        <taxon>Ecdysozoa</taxon>
        <taxon>Arthropoda</taxon>
        <taxon>Chelicerata</taxon>
        <taxon>Arachnida</taxon>
        <taxon>Araneae</taxon>
        <taxon>Araneomorphae</taxon>
        <taxon>Entelegynae</taxon>
        <taxon>Araneoidea</taxon>
        <taxon>Araneidae</taxon>
        <taxon>Araneus</taxon>
    </lineage>
</organism>
<evidence type="ECO:0000313" key="3">
    <source>
        <dbReference type="Proteomes" id="UP000499080"/>
    </source>
</evidence>
<dbReference type="Proteomes" id="UP000499080">
    <property type="component" value="Unassembled WGS sequence"/>
</dbReference>
<evidence type="ECO:0000256" key="1">
    <source>
        <dbReference type="SAM" id="MobiDB-lite"/>
    </source>
</evidence>
<feature type="region of interest" description="Disordered" evidence="1">
    <location>
        <begin position="74"/>
        <end position="96"/>
    </location>
</feature>
<name>A0A4Y2AAS7_ARAVE</name>
<reference evidence="2 3" key="1">
    <citation type="journal article" date="2019" name="Sci. Rep.">
        <title>Orb-weaving spider Araneus ventricosus genome elucidates the spidroin gene catalogue.</title>
        <authorList>
            <person name="Kono N."/>
            <person name="Nakamura H."/>
            <person name="Ohtoshi R."/>
            <person name="Moran D.A.P."/>
            <person name="Shinohara A."/>
            <person name="Yoshida Y."/>
            <person name="Fujiwara M."/>
            <person name="Mori M."/>
            <person name="Tomita M."/>
            <person name="Arakawa K."/>
        </authorList>
    </citation>
    <scope>NUCLEOTIDE SEQUENCE [LARGE SCALE GENOMIC DNA]</scope>
</reference>
<dbReference type="EMBL" id="BGPR01000011">
    <property type="protein sequence ID" value="GBL76912.1"/>
    <property type="molecule type" value="Genomic_DNA"/>
</dbReference>
<comment type="caution">
    <text evidence="2">The sequence shown here is derived from an EMBL/GenBank/DDBJ whole genome shotgun (WGS) entry which is preliminary data.</text>
</comment>